<accession>A0A9W8M2E0</accession>
<evidence type="ECO:0000256" key="3">
    <source>
        <dbReference type="SAM" id="SignalP"/>
    </source>
</evidence>
<protein>
    <submittedName>
        <fullName evidence="4">Uncharacterized protein</fullName>
    </submittedName>
</protein>
<comment type="caution">
    <text evidence="4">The sequence shown here is derived from an EMBL/GenBank/DDBJ whole genome shotgun (WGS) entry which is preliminary data.</text>
</comment>
<proteinExistence type="predicted"/>
<dbReference type="AlphaFoldDB" id="A0A9W8M2E0"/>
<feature type="transmembrane region" description="Helical" evidence="2">
    <location>
        <begin position="283"/>
        <end position="306"/>
    </location>
</feature>
<evidence type="ECO:0000256" key="1">
    <source>
        <dbReference type="SAM" id="MobiDB-lite"/>
    </source>
</evidence>
<keyword evidence="2" id="KW-1133">Transmembrane helix</keyword>
<keyword evidence="5" id="KW-1185">Reference proteome</keyword>
<keyword evidence="2" id="KW-0812">Transmembrane</keyword>
<evidence type="ECO:0000256" key="2">
    <source>
        <dbReference type="SAM" id="Phobius"/>
    </source>
</evidence>
<name>A0A9W8M2E0_9FUNG</name>
<feature type="compositionally biased region" description="Low complexity" evidence="1">
    <location>
        <begin position="178"/>
        <end position="227"/>
    </location>
</feature>
<evidence type="ECO:0000313" key="5">
    <source>
        <dbReference type="Proteomes" id="UP001139887"/>
    </source>
</evidence>
<dbReference type="EMBL" id="JANBUW010000011">
    <property type="protein sequence ID" value="KAJ2851549.1"/>
    <property type="molecule type" value="Genomic_DNA"/>
</dbReference>
<sequence>MRWNNRVLAGAGLLLIQAWQAHAWAEGLTRNVTRGLVERAVGGCPAGYTNCEVFGCMEGSDCPQTCSDRTDSSSCSFSVNGVGCKWSLDKCIQDLQCNVGADGSCPDGCQGCGVFQCINLELKCPVPCKYREQEACNTDEMYNGIGCAWNNNRCITWDVINAMPLDGDMIAATEDLSPVPSTAVEEPESSSSETSSSETSSSETSSSESSEEPSSSSSEESSSSSEESSSEESSSEESSSEESSEESSSEEPTEEESSDAEESSSSDEAAGTSDKSSGPNLPVIIGIGAGVLILIGLISWGVLWYCTKKKKERQQMQARMQMGNANDEYMPPYVDYDAMYRESAYNNDYDDSPEGISSYNKKSYYTSGFSRNDANKPYQGW</sequence>
<feature type="chain" id="PRO_5040922607" evidence="3">
    <location>
        <begin position="24"/>
        <end position="381"/>
    </location>
</feature>
<keyword evidence="2" id="KW-0472">Membrane</keyword>
<dbReference type="Proteomes" id="UP001139887">
    <property type="component" value="Unassembled WGS sequence"/>
</dbReference>
<keyword evidence="3" id="KW-0732">Signal</keyword>
<organism evidence="4 5">
    <name type="scientific">Coemansia brasiliensis</name>
    <dbReference type="NCBI Taxonomy" id="2650707"/>
    <lineage>
        <taxon>Eukaryota</taxon>
        <taxon>Fungi</taxon>
        <taxon>Fungi incertae sedis</taxon>
        <taxon>Zoopagomycota</taxon>
        <taxon>Kickxellomycotina</taxon>
        <taxon>Kickxellomycetes</taxon>
        <taxon>Kickxellales</taxon>
        <taxon>Kickxellaceae</taxon>
        <taxon>Coemansia</taxon>
    </lineage>
</organism>
<feature type="signal peptide" evidence="3">
    <location>
        <begin position="1"/>
        <end position="23"/>
    </location>
</feature>
<feature type="compositionally biased region" description="Acidic residues" evidence="1">
    <location>
        <begin position="228"/>
        <end position="265"/>
    </location>
</feature>
<feature type="region of interest" description="Disordered" evidence="1">
    <location>
        <begin position="178"/>
        <end position="280"/>
    </location>
</feature>
<reference evidence="4" key="1">
    <citation type="submission" date="2022-07" db="EMBL/GenBank/DDBJ databases">
        <title>Phylogenomic reconstructions and comparative analyses of Kickxellomycotina fungi.</title>
        <authorList>
            <person name="Reynolds N.K."/>
            <person name="Stajich J.E."/>
            <person name="Barry K."/>
            <person name="Grigoriev I.V."/>
            <person name="Crous P."/>
            <person name="Smith M.E."/>
        </authorList>
    </citation>
    <scope>NUCLEOTIDE SEQUENCE</scope>
    <source>
        <strain evidence="4">NRRL 1566</strain>
    </source>
</reference>
<evidence type="ECO:0000313" key="4">
    <source>
        <dbReference type="EMBL" id="KAJ2851549.1"/>
    </source>
</evidence>
<gene>
    <name evidence="4" type="ORF">IWW36_001033</name>
</gene>
<dbReference type="OrthoDB" id="5564312at2759"/>